<evidence type="ECO:0000256" key="9">
    <source>
        <dbReference type="ARBA" id="ARBA00022898"/>
    </source>
</evidence>
<dbReference type="InterPro" id="IPR036052">
    <property type="entry name" value="TrpB-like_PALP_sf"/>
</dbReference>
<dbReference type="GO" id="GO:0018114">
    <property type="term" value="F:threonine racemase activity"/>
    <property type="evidence" value="ECO:0007669"/>
    <property type="project" value="TreeGrafter"/>
</dbReference>
<dbReference type="Pfam" id="PF00291">
    <property type="entry name" value="PALP"/>
    <property type="match status" value="1"/>
</dbReference>
<evidence type="ECO:0000256" key="11">
    <source>
        <dbReference type="ARBA" id="ARBA00025527"/>
    </source>
</evidence>
<accession>A0A7Z0ACA5</accession>
<dbReference type="EC" id="4.3.1.19" evidence="7"/>
<comment type="cofactor">
    <cofactor evidence="3">
        <name>pyridoxal 5'-phosphate</name>
        <dbReference type="ChEBI" id="CHEBI:597326"/>
    </cofactor>
</comment>
<dbReference type="Gene3D" id="3.40.50.1100">
    <property type="match status" value="2"/>
</dbReference>
<evidence type="ECO:0000313" key="14">
    <source>
        <dbReference type="EMBL" id="NYI67410.1"/>
    </source>
</evidence>
<evidence type="ECO:0000256" key="1">
    <source>
        <dbReference type="ARBA" id="ARBA00001274"/>
    </source>
</evidence>
<evidence type="ECO:0000259" key="13">
    <source>
        <dbReference type="Pfam" id="PF00291"/>
    </source>
</evidence>
<keyword evidence="9" id="KW-0663">Pyridoxal phosphate</keyword>
<dbReference type="GO" id="GO:0004794">
    <property type="term" value="F:threonine deaminase activity"/>
    <property type="evidence" value="ECO:0007669"/>
    <property type="project" value="UniProtKB-EC"/>
</dbReference>
<dbReference type="GO" id="GO:1901605">
    <property type="term" value="P:alpha-amino acid metabolic process"/>
    <property type="evidence" value="ECO:0007669"/>
    <property type="project" value="UniProtKB-ARBA"/>
</dbReference>
<evidence type="ECO:0000256" key="2">
    <source>
        <dbReference type="ARBA" id="ARBA00001913"/>
    </source>
</evidence>
<comment type="caution">
    <text evidence="14">The sequence shown here is derived from an EMBL/GenBank/DDBJ whole genome shotgun (WGS) entry which is preliminary data.</text>
</comment>
<evidence type="ECO:0000256" key="5">
    <source>
        <dbReference type="ARBA" id="ARBA00001946"/>
    </source>
</evidence>
<evidence type="ECO:0000256" key="12">
    <source>
        <dbReference type="ARBA" id="ARBA00031427"/>
    </source>
</evidence>
<comment type="cofactor">
    <cofactor evidence="4">
        <name>Mn(2+)</name>
        <dbReference type="ChEBI" id="CHEBI:29035"/>
    </cofactor>
</comment>
<evidence type="ECO:0000256" key="4">
    <source>
        <dbReference type="ARBA" id="ARBA00001936"/>
    </source>
</evidence>
<dbReference type="InterPro" id="IPR000634">
    <property type="entry name" value="Ser/Thr_deHydtase_PyrdxlP-BS"/>
</dbReference>
<dbReference type="EMBL" id="JACBZP010000001">
    <property type="protein sequence ID" value="NYI67410.1"/>
    <property type="molecule type" value="Genomic_DNA"/>
</dbReference>
<name>A0A7Z0ACA5_9MICO</name>
<sequence>MTLAYDDVLAARRRIAGIAHHTPVFTSRTFDELTGAEVFFKMENFQRVGAFKFRGAYNALSRIDADRRARGVIAFSSGNHAQAVALAARILGIKATIVMPFDAPAAKLEATRGYGAEIVQYDRYSQDRRDVGAELAAEHGYTMIPPFDHPDIIAGQGTAVAELIGEVGVLDAVVVPLGGGGLLSGSALSARELSPGARIYGVEPEAGDDGRQSFRAGRIVTIPTPKTIADGAQTTALGELTFPIIRDLVDDVVTASDDELAAQVRFFASRMNVVVEPTGALAAAAASGNQLDLAGQRVGVVVSGGNVDPAALAGILAPA</sequence>
<comment type="catalytic activity">
    <reaction evidence="1">
        <text>L-threonine = 2-oxobutanoate + NH4(+)</text>
        <dbReference type="Rhea" id="RHEA:22108"/>
        <dbReference type="ChEBI" id="CHEBI:16763"/>
        <dbReference type="ChEBI" id="CHEBI:28938"/>
        <dbReference type="ChEBI" id="CHEBI:57926"/>
        <dbReference type="EC" id="4.3.1.19"/>
    </reaction>
</comment>
<comment type="cofactor">
    <cofactor evidence="2">
        <name>Ca(2+)</name>
        <dbReference type="ChEBI" id="CHEBI:29108"/>
    </cofactor>
</comment>
<dbReference type="NCBIfam" id="NF005454">
    <property type="entry name" value="PRK07048.1"/>
    <property type="match status" value="1"/>
</dbReference>
<dbReference type="CDD" id="cd01562">
    <property type="entry name" value="Thr-dehyd"/>
    <property type="match status" value="1"/>
</dbReference>
<dbReference type="InterPro" id="IPR001926">
    <property type="entry name" value="TrpB-like_PALP"/>
</dbReference>
<keyword evidence="15" id="KW-1185">Reference proteome</keyword>
<proteinExistence type="inferred from homology"/>
<dbReference type="GO" id="GO:0030378">
    <property type="term" value="F:serine racemase activity"/>
    <property type="evidence" value="ECO:0007669"/>
    <property type="project" value="TreeGrafter"/>
</dbReference>
<dbReference type="SUPFAM" id="SSF53686">
    <property type="entry name" value="Tryptophan synthase beta subunit-like PLP-dependent enzymes"/>
    <property type="match status" value="1"/>
</dbReference>
<dbReference type="Proteomes" id="UP000539111">
    <property type="component" value="Unassembled WGS sequence"/>
</dbReference>
<dbReference type="GO" id="GO:0000287">
    <property type="term" value="F:magnesium ion binding"/>
    <property type="evidence" value="ECO:0007669"/>
    <property type="project" value="TreeGrafter"/>
</dbReference>
<keyword evidence="10 14" id="KW-0456">Lyase</keyword>
<comment type="function">
    <text evidence="11">Catalyzes the anaerobic formation of alpha-ketobutyrate and ammonia from threonine in a two-step reaction. The first step involved a dehydration of threonine and a production of enamine intermediates (aminocrotonate), which tautomerizes to its imine form (iminobutyrate). Both intermediates are unstable and short-lived. The second step is the nonenzymatic hydrolysis of the enamine/imine intermediates to form 2-ketobutyrate and free ammonia. In the low water environment of the cell, the second step is accelerated by RidA.</text>
</comment>
<comment type="cofactor">
    <cofactor evidence="5">
        <name>Mg(2+)</name>
        <dbReference type="ChEBI" id="CHEBI:18420"/>
    </cofactor>
</comment>
<organism evidence="14 15">
    <name type="scientific">Spelaeicoccus albus</name>
    <dbReference type="NCBI Taxonomy" id="1280376"/>
    <lineage>
        <taxon>Bacteria</taxon>
        <taxon>Bacillati</taxon>
        <taxon>Actinomycetota</taxon>
        <taxon>Actinomycetes</taxon>
        <taxon>Micrococcales</taxon>
        <taxon>Brevibacteriaceae</taxon>
        <taxon>Spelaeicoccus</taxon>
    </lineage>
</organism>
<dbReference type="GO" id="GO:0008721">
    <property type="term" value="F:D-serine ammonia-lyase activity"/>
    <property type="evidence" value="ECO:0007669"/>
    <property type="project" value="TreeGrafter"/>
</dbReference>
<gene>
    <name evidence="14" type="ORF">BJY26_001716</name>
</gene>
<reference evidence="14 15" key="1">
    <citation type="submission" date="2020-07" db="EMBL/GenBank/DDBJ databases">
        <title>Sequencing the genomes of 1000 actinobacteria strains.</title>
        <authorList>
            <person name="Klenk H.-P."/>
        </authorList>
    </citation>
    <scope>NUCLEOTIDE SEQUENCE [LARGE SCALE GENOMIC DNA]</scope>
    <source>
        <strain evidence="14 15">DSM 26341</strain>
    </source>
</reference>
<dbReference type="PANTHER" id="PTHR43050">
    <property type="entry name" value="SERINE / THREONINE RACEMASE FAMILY MEMBER"/>
    <property type="match status" value="1"/>
</dbReference>
<evidence type="ECO:0000256" key="3">
    <source>
        <dbReference type="ARBA" id="ARBA00001933"/>
    </source>
</evidence>
<evidence type="ECO:0000256" key="6">
    <source>
        <dbReference type="ARBA" id="ARBA00010869"/>
    </source>
</evidence>
<dbReference type="FunFam" id="3.40.50.1100:FF:000007">
    <property type="entry name" value="L-threonine dehydratase catabolic TdcB"/>
    <property type="match status" value="1"/>
</dbReference>
<evidence type="ECO:0000256" key="10">
    <source>
        <dbReference type="ARBA" id="ARBA00023239"/>
    </source>
</evidence>
<dbReference type="FunFam" id="3.40.50.1100:FF:000005">
    <property type="entry name" value="Threonine dehydratase catabolic"/>
    <property type="match status" value="1"/>
</dbReference>
<dbReference type="RefSeq" id="WP_218852330.1">
    <property type="nucleotide sequence ID" value="NZ_JACBZP010000001.1"/>
</dbReference>
<feature type="domain" description="Tryptophan synthase beta chain-like PALP" evidence="13">
    <location>
        <begin position="21"/>
        <end position="304"/>
    </location>
</feature>
<dbReference type="PANTHER" id="PTHR43050:SF1">
    <property type="entry name" value="SERINE RACEMASE"/>
    <property type="match status" value="1"/>
</dbReference>
<evidence type="ECO:0000256" key="7">
    <source>
        <dbReference type="ARBA" id="ARBA00012096"/>
    </source>
</evidence>
<dbReference type="GO" id="GO:0030170">
    <property type="term" value="F:pyridoxal phosphate binding"/>
    <property type="evidence" value="ECO:0007669"/>
    <property type="project" value="InterPro"/>
</dbReference>
<dbReference type="AlphaFoldDB" id="A0A7Z0ACA5"/>
<evidence type="ECO:0000256" key="8">
    <source>
        <dbReference type="ARBA" id="ARBA00022842"/>
    </source>
</evidence>
<protein>
    <recommendedName>
        <fullName evidence="7">threonine ammonia-lyase</fullName>
        <ecNumber evidence="7">4.3.1.19</ecNumber>
    </recommendedName>
    <alternativeName>
        <fullName evidence="12">Threonine deaminase</fullName>
    </alternativeName>
</protein>
<keyword evidence="8" id="KW-0460">Magnesium</keyword>
<dbReference type="GO" id="GO:0003941">
    <property type="term" value="F:L-serine ammonia-lyase activity"/>
    <property type="evidence" value="ECO:0007669"/>
    <property type="project" value="TreeGrafter"/>
</dbReference>
<evidence type="ECO:0000313" key="15">
    <source>
        <dbReference type="Proteomes" id="UP000539111"/>
    </source>
</evidence>
<comment type="similarity">
    <text evidence="6">Belongs to the serine/threonine dehydratase family.</text>
</comment>
<dbReference type="PROSITE" id="PS00165">
    <property type="entry name" value="DEHYDRATASE_SER_THR"/>
    <property type="match status" value="1"/>
</dbReference>
<dbReference type="GO" id="GO:0005524">
    <property type="term" value="F:ATP binding"/>
    <property type="evidence" value="ECO:0007669"/>
    <property type="project" value="TreeGrafter"/>
</dbReference>